<proteinExistence type="predicted"/>
<dbReference type="RefSeq" id="WP_377261015.1">
    <property type="nucleotide sequence ID" value="NZ_JBHMAA010000014.1"/>
</dbReference>
<keyword evidence="3" id="KW-0808">Transferase</keyword>
<reference evidence="3 4" key="1">
    <citation type="submission" date="2024-09" db="EMBL/GenBank/DDBJ databases">
        <authorList>
            <person name="Sun Q."/>
            <person name="Mori K."/>
        </authorList>
    </citation>
    <scope>NUCLEOTIDE SEQUENCE [LARGE SCALE GENOMIC DNA]</scope>
    <source>
        <strain evidence="3 4">TBRC 4938</strain>
    </source>
</reference>
<dbReference type="GO" id="GO:0016746">
    <property type="term" value="F:acyltransferase activity"/>
    <property type="evidence" value="ECO:0007669"/>
    <property type="project" value="UniProtKB-KW"/>
</dbReference>
<keyword evidence="1" id="KW-1133">Transmembrane helix</keyword>
<dbReference type="EMBL" id="JBHMAA010000014">
    <property type="protein sequence ID" value="MFB9949696.1"/>
    <property type="molecule type" value="Genomic_DNA"/>
</dbReference>
<feature type="transmembrane region" description="Helical" evidence="1">
    <location>
        <begin position="12"/>
        <end position="30"/>
    </location>
</feature>
<feature type="transmembrane region" description="Helical" evidence="1">
    <location>
        <begin position="50"/>
        <end position="68"/>
    </location>
</feature>
<dbReference type="EC" id="2.3.-.-" evidence="3"/>
<dbReference type="Proteomes" id="UP001589692">
    <property type="component" value="Unassembled WGS sequence"/>
</dbReference>
<dbReference type="Pfam" id="PF01757">
    <property type="entry name" value="Acyl_transf_3"/>
    <property type="match status" value="1"/>
</dbReference>
<keyword evidence="1" id="KW-0472">Membrane</keyword>
<dbReference type="InterPro" id="IPR050879">
    <property type="entry name" value="Acyltransferase_3"/>
</dbReference>
<feature type="transmembrane region" description="Helical" evidence="1">
    <location>
        <begin position="218"/>
        <end position="235"/>
    </location>
</feature>
<dbReference type="InterPro" id="IPR002656">
    <property type="entry name" value="Acyl_transf_3_dom"/>
</dbReference>
<gene>
    <name evidence="3" type="ORF">ACFFP0_12595</name>
</gene>
<feature type="transmembrane region" description="Helical" evidence="1">
    <location>
        <begin position="247"/>
        <end position="267"/>
    </location>
</feature>
<keyword evidence="3" id="KW-0012">Acyltransferase</keyword>
<protein>
    <submittedName>
        <fullName evidence="3">Acyltransferase family protein</fullName>
        <ecNumber evidence="3">2.3.-.-</ecNumber>
    </submittedName>
</protein>
<feature type="transmembrane region" description="Helical" evidence="1">
    <location>
        <begin position="138"/>
        <end position="161"/>
    </location>
</feature>
<dbReference type="PANTHER" id="PTHR23028">
    <property type="entry name" value="ACETYLTRANSFERASE"/>
    <property type="match status" value="1"/>
</dbReference>
<feature type="transmembrane region" description="Helical" evidence="1">
    <location>
        <begin position="274"/>
        <end position="291"/>
    </location>
</feature>
<evidence type="ECO:0000313" key="4">
    <source>
        <dbReference type="Proteomes" id="UP001589692"/>
    </source>
</evidence>
<accession>A0ABV6AGE3</accession>
<feature type="transmembrane region" description="Helical" evidence="1">
    <location>
        <begin position="311"/>
        <end position="332"/>
    </location>
</feature>
<sequence>MTSPKTARLLNLDILRLVSALMVLVFHYGFRMRITGEGGGMGFPDLAPVAMWFDTGLLIFFAISGYVITMSAQGRSAYDFAAGRVARLWPMFVVCATMTAVVLTVWPVPTIDPPTVKQWLAHVVIISRGLGQPFLDGAYWTIAYEIIFYAWVFLAIATGLFERGWRLAVMAWLAVSVLNEAVIGSGALQKLLITEYSGYFAFGLSLYKAQQCFSVRNILVLGLSACWAIATPFLTEPDFVTMYGLNRSVTGLAMVGPVALAAVAFCAMTPSLRISPALAIGLGGLTYPLYLLHQNIGYAVFARFGTGQNRWSVAAVLIAILLLVSWAISRAIEPSARRAIIRTSIYLKDGFRRRRHRPA</sequence>
<evidence type="ECO:0000313" key="3">
    <source>
        <dbReference type="EMBL" id="MFB9949696.1"/>
    </source>
</evidence>
<name>A0ABV6AGE3_9HYPH</name>
<dbReference type="PANTHER" id="PTHR23028:SF131">
    <property type="entry name" value="BLR2367 PROTEIN"/>
    <property type="match status" value="1"/>
</dbReference>
<keyword evidence="1" id="KW-0812">Transmembrane</keyword>
<feature type="domain" description="Acyltransferase 3" evidence="2">
    <location>
        <begin position="11"/>
        <end position="330"/>
    </location>
</feature>
<feature type="transmembrane region" description="Helical" evidence="1">
    <location>
        <begin position="88"/>
        <end position="108"/>
    </location>
</feature>
<organism evidence="3 4">
    <name type="scientific">Rhizobium puerariae</name>
    <dbReference type="NCBI Taxonomy" id="1585791"/>
    <lineage>
        <taxon>Bacteria</taxon>
        <taxon>Pseudomonadati</taxon>
        <taxon>Pseudomonadota</taxon>
        <taxon>Alphaproteobacteria</taxon>
        <taxon>Hyphomicrobiales</taxon>
        <taxon>Rhizobiaceae</taxon>
        <taxon>Rhizobium/Agrobacterium group</taxon>
        <taxon>Rhizobium</taxon>
    </lineage>
</organism>
<keyword evidence="4" id="KW-1185">Reference proteome</keyword>
<evidence type="ECO:0000259" key="2">
    <source>
        <dbReference type="Pfam" id="PF01757"/>
    </source>
</evidence>
<comment type="caution">
    <text evidence="3">The sequence shown here is derived from an EMBL/GenBank/DDBJ whole genome shotgun (WGS) entry which is preliminary data.</text>
</comment>
<evidence type="ECO:0000256" key="1">
    <source>
        <dbReference type="SAM" id="Phobius"/>
    </source>
</evidence>